<proteinExistence type="predicted"/>
<name>A0A8S5SI68_9CAUD</name>
<dbReference type="Pfam" id="PF04471">
    <property type="entry name" value="Mrr_cat"/>
    <property type="match status" value="1"/>
</dbReference>
<organism evidence="2">
    <name type="scientific">Siphoviridae sp. ctHAs12</name>
    <dbReference type="NCBI Taxonomy" id="2827826"/>
    <lineage>
        <taxon>Viruses</taxon>
        <taxon>Duplodnaviria</taxon>
        <taxon>Heunggongvirae</taxon>
        <taxon>Uroviricota</taxon>
        <taxon>Caudoviricetes</taxon>
    </lineage>
</organism>
<feature type="domain" description="Restriction endonuclease type IV Mrr" evidence="1">
    <location>
        <begin position="58"/>
        <end position="164"/>
    </location>
</feature>
<dbReference type="InterPro" id="IPR011335">
    <property type="entry name" value="Restrct_endonuc-II-like"/>
</dbReference>
<dbReference type="GO" id="GO:0003677">
    <property type="term" value="F:DNA binding"/>
    <property type="evidence" value="ECO:0007669"/>
    <property type="project" value="InterPro"/>
</dbReference>
<reference evidence="2" key="1">
    <citation type="journal article" date="2021" name="Proc. Natl. Acad. Sci. U.S.A.">
        <title>A Catalog of Tens of Thousands of Viruses from Human Metagenomes Reveals Hidden Associations with Chronic Diseases.</title>
        <authorList>
            <person name="Tisza M.J."/>
            <person name="Buck C.B."/>
        </authorList>
    </citation>
    <scope>NUCLEOTIDE SEQUENCE</scope>
    <source>
        <strain evidence="2">CtHAs12</strain>
    </source>
</reference>
<evidence type="ECO:0000313" key="2">
    <source>
        <dbReference type="EMBL" id="DAF50662.1"/>
    </source>
</evidence>
<dbReference type="GO" id="GO:0009307">
    <property type="term" value="P:DNA restriction-modification system"/>
    <property type="evidence" value="ECO:0007669"/>
    <property type="project" value="InterPro"/>
</dbReference>
<sequence>MSDNMDLYTALRVFEKLGNSKTLNEDICRMTEEQKAAYCKQLECVKRLNNSGASTKQKGEALETLVQMLLKYSGNLFEVRQNVRTGTNEIDIVCEATTTGKLLQSRNLILNYPSFLGECKNYGKKVGVTYVGKFACLMQTTAYRLGILFSYHGVTGKGWNDAQGLIRKFYLSREDVEKRFVLVDFSIREFELITQDVTFLDILNSKIEALRLDTDFSRLLTAHPAAAKIEHCQ</sequence>
<evidence type="ECO:0000259" key="1">
    <source>
        <dbReference type="Pfam" id="PF04471"/>
    </source>
</evidence>
<dbReference type="EMBL" id="BK032599">
    <property type="protein sequence ID" value="DAF50662.1"/>
    <property type="molecule type" value="Genomic_DNA"/>
</dbReference>
<dbReference type="GO" id="GO:0004519">
    <property type="term" value="F:endonuclease activity"/>
    <property type="evidence" value="ECO:0007669"/>
    <property type="project" value="InterPro"/>
</dbReference>
<dbReference type="InterPro" id="IPR007560">
    <property type="entry name" value="Restrct_endonuc_IV_Mrr"/>
</dbReference>
<protein>
    <recommendedName>
        <fullName evidence="1">Restriction endonuclease type IV Mrr domain-containing protein</fullName>
    </recommendedName>
</protein>
<dbReference type="SUPFAM" id="SSF52980">
    <property type="entry name" value="Restriction endonuclease-like"/>
    <property type="match status" value="1"/>
</dbReference>
<accession>A0A8S5SI68</accession>